<name>A0A9P7B1C4_RHOMI</name>
<dbReference type="Gene3D" id="3.40.250.10">
    <property type="entry name" value="Rhodanese-like domain"/>
    <property type="match status" value="1"/>
</dbReference>
<dbReference type="OrthoDB" id="102559at2759"/>
<evidence type="ECO:0008006" key="4">
    <source>
        <dbReference type="Google" id="ProtNLM"/>
    </source>
</evidence>
<reference evidence="2 3" key="1">
    <citation type="submission" date="2020-11" db="EMBL/GenBank/DDBJ databases">
        <title>Kefir isolates.</title>
        <authorList>
            <person name="Marcisauskas S."/>
            <person name="Kim Y."/>
            <person name="Blasche S."/>
        </authorList>
    </citation>
    <scope>NUCLEOTIDE SEQUENCE [LARGE SCALE GENOMIC DNA]</scope>
    <source>
        <strain evidence="2 3">KR</strain>
    </source>
</reference>
<evidence type="ECO:0000256" key="1">
    <source>
        <dbReference type="SAM" id="MobiDB-lite"/>
    </source>
</evidence>
<feature type="compositionally biased region" description="Basic and acidic residues" evidence="1">
    <location>
        <begin position="85"/>
        <end position="94"/>
    </location>
</feature>
<sequence length="160" mass="17724">MDYRFINHDELVDIIRTKTAEQRTDQSVQDLVSRLEDVPRVIFHCTLSQVRGPKAARIYAEARREKERDEAARGAPQAVGGTVSDEGKSADAGKESAVATNVDPFETAKATAAAAAASSSLLRQEVLVLRDGFQGWQGLYRKDPDLVENFDVNVWQEYSP</sequence>
<dbReference type="EMBL" id="PUHQ01000295">
    <property type="protein sequence ID" value="KAG0653173.1"/>
    <property type="molecule type" value="Genomic_DNA"/>
</dbReference>
<feature type="region of interest" description="Disordered" evidence="1">
    <location>
        <begin position="62"/>
        <end position="96"/>
    </location>
</feature>
<evidence type="ECO:0000313" key="2">
    <source>
        <dbReference type="EMBL" id="KAG0653173.1"/>
    </source>
</evidence>
<protein>
    <recommendedName>
        <fullName evidence="4">Rhodanese domain-containing protein</fullName>
    </recommendedName>
</protein>
<dbReference type="InterPro" id="IPR036873">
    <property type="entry name" value="Rhodanese-like_dom_sf"/>
</dbReference>
<gene>
    <name evidence="2" type="ORF">C6P46_003539</name>
</gene>
<evidence type="ECO:0000313" key="3">
    <source>
        <dbReference type="Proteomes" id="UP000777482"/>
    </source>
</evidence>
<dbReference type="Proteomes" id="UP000777482">
    <property type="component" value="Unassembled WGS sequence"/>
</dbReference>
<proteinExistence type="predicted"/>
<feature type="compositionally biased region" description="Basic and acidic residues" evidence="1">
    <location>
        <begin position="62"/>
        <end position="72"/>
    </location>
</feature>
<accession>A0A9P7B1C4</accession>
<organism evidence="2 3">
    <name type="scientific">Rhodotorula mucilaginosa</name>
    <name type="common">Yeast</name>
    <name type="synonym">Rhodotorula rubra</name>
    <dbReference type="NCBI Taxonomy" id="5537"/>
    <lineage>
        <taxon>Eukaryota</taxon>
        <taxon>Fungi</taxon>
        <taxon>Dikarya</taxon>
        <taxon>Basidiomycota</taxon>
        <taxon>Pucciniomycotina</taxon>
        <taxon>Microbotryomycetes</taxon>
        <taxon>Sporidiobolales</taxon>
        <taxon>Sporidiobolaceae</taxon>
        <taxon>Rhodotorula</taxon>
    </lineage>
</organism>
<comment type="caution">
    <text evidence="2">The sequence shown here is derived from an EMBL/GenBank/DDBJ whole genome shotgun (WGS) entry which is preliminary data.</text>
</comment>
<dbReference type="AlphaFoldDB" id="A0A9P7B1C4"/>
<keyword evidence="3" id="KW-1185">Reference proteome</keyword>